<dbReference type="EMBL" id="CP130956">
    <property type="protein sequence ID" value="WLF51746.1"/>
    <property type="molecule type" value="Genomic_DNA"/>
</dbReference>
<keyword evidence="5" id="KW-1185">Reference proteome</keyword>
<dbReference type="EMBL" id="CP130956">
    <property type="protein sequence ID" value="WLF52457.1"/>
    <property type="molecule type" value="Genomic_DNA"/>
</dbReference>
<evidence type="ECO:0008006" key="7">
    <source>
        <dbReference type="Google" id="ProtNLM"/>
    </source>
</evidence>
<evidence type="ECO:0000313" key="5">
    <source>
        <dbReference type="Proteomes" id="UP001066327"/>
    </source>
</evidence>
<protein>
    <recommendedName>
        <fullName evidence="7">DUF222 domain-containing protein</fullName>
    </recommendedName>
</protein>
<evidence type="ECO:0000313" key="2">
    <source>
        <dbReference type="EMBL" id="MCZ4589278.1"/>
    </source>
</evidence>
<dbReference type="Proteomes" id="UP001066327">
    <property type="component" value="Unassembled WGS sequence"/>
</dbReference>
<evidence type="ECO:0000313" key="4">
    <source>
        <dbReference type="EMBL" id="WLF52457.1"/>
    </source>
</evidence>
<feature type="region of interest" description="Disordered" evidence="1">
    <location>
        <begin position="183"/>
        <end position="212"/>
    </location>
</feature>
<evidence type="ECO:0000313" key="3">
    <source>
        <dbReference type="EMBL" id="WLF51746.1"/>
    </source>
</evidence>
<dbReference type="EMBL" id="JAPWIS010000030">
    <property type="protein sequence ID" value="MCZ4589278.1"/>
    <property type="molecule type" value="Genomic_DNA"/>
</dbReference>
<reference evidence="2" key="1">
    <citation type="submission" date="2022-12" db="EMBL/GenBank/DDBJ databases">
        <authorList>
            <person name="Krivoruchko A.V."/>
            <person name="Elkin A."/>
        </authorList>
    </citation>
    <scope>NUCLEOTIDE SEQUENCE</scope>
    <source>
        <strain evidence="2">IEGM 249</strain>
    </source>
</reference>
<proteinExistence type="predicted"/>
<sequence>MVRGTLVAQVEVVDMLVDRDRARDSIHALSDPDLVELLVEEFSRRPALRPVRDDVTALLSMSPALARQQERAVANPAAAAVARTRIVASVLNSIVDQHEMLDSTAVSRVLGKAATSRNTASRLSAAGTVIGLPVSGHKLYPAFQFDAERRQVRPIVAEINRALGAKDDPWGVASWWLSPTDFADDPRSPAALAVDGGHEQDLRDMADDLTQD</sequence>
<name>A0AAX3YSS7_RHOOP</name>
<evidence type="ECO:0000313" key="6">
    <source>
        <dbReference type="Proteomes" id="UP001231166"/>
    </source>
</evidence>
<accession>A0AAX3YSS7</accession>
<keyword evidence="4" id="KW-0614">Plasmid</keyword>
<geneLocation type="plasmid" evidence="4 6">
    <name>pRho-VOC14-L</name>
</geneLocation>
<evidence type="ECO:0000256" key="1">
    <source>
        <dbReference type="SAM" id="MobiDB-lite"/>
    </source>
</evidence>
<feature type="compositionally biased region" description="Basic and acidic residues" evidence="1">
    <location>
        <begin position="196"/>
        <end position="206"/>
    </location>
</feature>
<dbReference type="Proteomes" id="UP001231166">
    <property type="component" value="Plasmid pRho-VOC14-L"/>
</dbReference>
<gene>
    <name evidence="2" type="ORF">O4328_37495</name>
    <name evidence="3" type="ORF">Q5707_40395</name>
    <name evidence="4" type="ORF">Q5707_44600</name>
</gene>
<dbReference type="AlphaFoldDB" id="A0AAX3YSS7"/>
<organism evidence="4 6">
    <name type="scientific">Rhodococcus opacus</name>
    <name type="common">Nocardia opaca</name>
    <dbReference type="NCBI Taxonomy" id="37919"/>
    <lineage>
        <taxon>Bacteria</taxon>
        <taxon>Bacillati</taxon>
        <taxon>Actinomycetota</taxon>
        <taxon>Actinomycetes</taxon>
        <taxon>Mycobacteriales</taxon>
        <taxon>Nocardiaceae</taxon>
        <taxon>Rhodococcus</taxon>
    </lineage>
</organism>
<reference evidence="4" key="2">
    <citation type="submission" date="2023-07" db="EMBL/GenBank/DDBJ databases">
        <title>Genomic analysis of Rhodococcus opacus VOC-14 with glycol ethers degradation activity.</title>
        <authorList>
            <person name="Narkevich D.A."/>
            <person name="Hlushen A.M."/>
            <person name="Akhremchuk A.E."/>
            <person name="Sikolenko M.A."/>
            <person name="Valentovich L.N."/>
        </authorList>
    </citation>
    <scope>NUCLEOTIDE SEQUENCE</scope>
    <source>
        <strain evidence="4">VOC-14</strain>
        <plasmid evidence="4">pRho-VOC14-L</plasmid>
    </source>
</reference>
<dbReference type="RefSeq" id="WP_269592484.1">
    <property type="nucleotide sequence ID" value="NZ_CP130956.1"/>
</dbReference>